<comment type="caution">
    <text evidence="2">The sequence shown here is derived from an EMBL/GenBank/DDBJ whole genome shotgun (WGS) entry which is preliminary data.</text>
</comment>
<name>A0ABP8JU93_9MICO</name>
<sequence length="175" mass="19692">MRNRSELVLDLRKLGLIDRPGEWSRLDTTVPAPEDLRIEMIGVPEGSPIELALQLESVVEGIYVSGSVRAAAQGQDARTLEDLELPLDVAITELFVYEREPGDEESYTVDRDRIDLEPAIRDAVVMALPFRPVKDEDEDGEAFRYTLGEDLPESVPETDPRWSALKNLLDEKKES</sequence>
<dbReference type="EMBL" id="BAABGL010000036">
    <property type="protein sequence ID" value="GAA4395860.1"/>
    <property type="molecule type" value="Genomic_DNA"/>
</dbReference>
<accession>A0ABP8JU93</accession>
<protein>
    <submittedName>
        <fullName evidence="2">DUF177 domain-containing protein</fullName>
    </submittedName>
</protein>
<proteinExistence type="predicted"/>
<evidence type="ECO:0000256" key="1">
    <source>
        <dbReference type="SAM" id="MobiDB-lite"/>
    </source>
</evidence>
<organism evidence="2 3">
    <name type="scientific">Brevibacterium pityocampae</name>
    <dbReference type="NCBI Taxonomy" id="506594"/>
    <lineage>
        <taxon>Bacteria</taxon>
        <taxon>Bacillati</taxon>
        <taxon>Actinomycetota</taxon>
        <taxon>Actinomycetes</taxon>
        <taxon>Micrococcales</taxon>
        <taxon>Brevibacteriaceae</taxon>
        <taxon>Brevibacterium</taxon>
    </lineage>
</organism>
<evidence type="ECO:0000313" key="2">
    <source>
        <dbReference type="EMBL" id="GAA4395860.1"/>
    </source>
</evidence>
<feature type="region of interest" description="Disordered" evidence="1">
    <location>
        <begin position="150"/>
        <end position="175"/>
    </location>
</feature>
<dbReference type="RefSeq" id="WP_137320162.1">
    <property type="nucleotide sequence ID" value="NZ_BAABGL010000036.1"/>
</dbReference>
<dbReference type="Pfam" id="PF02620">
    <property type="entry name" value="YceD"/>
    <property type="match status" value="1"/>
</dbReference>
<evidence type="ECO:0000313" key="3">
    <source>
        <dbReference type="Proteomes" id="UP001500642"/>
    </source>
</evidence>
<reference evidence="3" key="1">
    <citation type="journal article" date="2019" name="Int. J. Syst. Evol. Microbiol.">
        <title>The Global Catalogue of Microorganisms (GCM) 10K type strain sequencing project: providing services to taxonomists for standard genome sequencing and annotation.</title>
        <authorList>
            <consortium name="The Broad Institute Genomics Platform"/>
            <consortium name="The Broad Institute Genome Sequencing Center for Infectious Disease"/>
            <person name="Wu L."/>
            <person name="Ma J."/>
        </authorList>
    </citation>
    <scope>NUCLEOTIDE SEQUENCE [LARGE SCALE GENOMIC DNA]</scope>
    <source>
        <strain evidence="3">JCM 17808</strain>
    </source>
</reference>
<gene>
    <name evidence="2" type="ORF">GCM10023167_26590</name>
</gene>
<dbReference type="Proteomes" id="UP001500642">
    <property type="component" value="Unassembled WGS sequence"/>
</dbReference>
<keyword evidence="3" id="KW-1185">Reference proteome</keyword>
<dbReference type="InterPro" id="IPR003772">
    <property type="entry name" value="YceD"/>
</dbReference>